<dbReference type="SUPFAM" id="SSF52833">
    <property type="entry name" value="Thioredoxin-like"/>
    <property type="match status" value="1"/>
</dbReference>
<proteinExistence type="predicted"/>
<gene>
    <name evidence="2" type="ORF">CBRE1094_LOCUS35622</name>
</gene>
<dbReference type="InterPro" id="IPR036249">
    <property type="entry name" value="Thioredoxin-like_sf"/>
</dbReference>
<dbReference type="Gene3D" id="3.40.30.10">
    <property type="entry name" value="Glutaredoxin"/>
    <property type="match status" value="1"/>
</dbReference>
<feature type="domain" description="DSBA-like thioredoxin" evidence="1">
    <location>
        <begin position="56"/>
        <end position="190"/>
    </location>
</feature>
<dbReference type="GO" id="GO:0016491">
    <property type="term" value="F:oxidoreductase activity"/>
    <property type="evidence" value="ECO:0007669"/>
    <property type="project" value="InterPro"/>
</dbReference>
<dbReference type="PANTHER" id="PTHR13887:SF41">
    <property type="entry name" value="THIOREDOXIN SUPERFAMILY PROTEIN"/>
    <property type="match status" value="1"/>
</dbReference>
<name>A0A7S2INA4_9EUKA</name>
<protein>
    <recommendedName>
        <fullName evidence="1">DSBA-like thioredoxin domain-containing protein</fullName>
    </recommendedName>
</protein>
<dbReference type="InterPro" id="IPR001853">
    <property type="entry name" value="DSBA-like_thioredoxin_dom"/>
</dbReference>
<sequence length="225" mass="25203">MREVTANPMMPGKPMGFNLIRVPFFLEPDYPTDEKFEETNRVRLVRKWGGQAGWEAQKSQHRLKERGQEVGIEHFNLDRVASNTLASHRLVQWITRTLGINCAERLYNDLNQRHFVEGEKLNSHEMLVEAASSVGAQPEETRRFLEGEEGIVEIRRAQKRLAKIGISGIPTLILGGQWQLPSGALGADSLVNAFRSIEGQGGAIGSLFAEDLSIPPMVLEEDLML</sequence>
<dbReference type="Pfam" id="PF01323">
    <property type="entry name" value="DSBA"/>
    <property type="match status" value="1"/>
</dbReference>
<evidence type="ECO:0000313" key="2">
    <source>
        <dbReference type="EMBL" id="CAD9524403.1"/>
    </source>
</evidence>
<dbReference type="AlphaFoldDB" id="A0A7S2INA4"/>
<reference evidence="2" key="1">
    <citation type="submission" date="2021-01" db="EMBL/GenBank/DDBJ databases">
        <authorList>
            <person name="Corre E."/>
            <person name="Pelletier E."/>
            <person name="Niang G."/>
            <person name="Scheremetjew M."/>
            <person name="Finn R."/>
            <person name="Kale V."/>
            <person name="Holt S."/>
            <person name="Cochrane G."/>
            <person name="Meng A."/>
            <person name="Brown T."/>
            <person name="Cohen L."/>
        </authorList>
    </citation>
    <scope>NUCLEOTIDE SEQUENCE</scope>
    <source>
        <strain evidence="2">UTEX LB 985</strain>
    </source>
</reference>
<dbReference type="EMBL" id="HBGU01065360">
    <property type="protein sequence ID" value="CAD9524403.1"/>
    <property type="molecule type" value="Transcribed_RNA"/>
</dbReference>
<accession>A0A7S2INA4</accession>
<organism evidence="2">
    <name type="scientific">Haptolina brevifila</name>
    <dbReference type="NCBI Taxonomy" id="156173"/>
    <lineage>
        <taxon>Eukaryota</taxon>
        <taxon>Haptista</taxon>
        <taxon>Haptophyta</taxon>
        <taxon>Prymnesiophyceae</taxon>
        <taxon>Prymnesiales</taxon>
        <taxon>Prymnesiaceae</taxon>
        <taxon>Haptolina</taxon>
    </lineage>
</organism>
<evidence type="ECO:0000259" key="1">
    <source>
        <dbReference type="Pfam" id="PF01323"/>
    </source>
</evidence>
<dbReference type="PANTHER" id="PTHR13887">
    <property type="entry name" value="GLUTATHIONE S-TRANSFERASE KAPPA"/>
    <property type="match status" value="1"/>
</dbReference>